<dbReference type="Gene3D" id="3.40.50.2000">
    <property type="entry name" value="Glycogen Phosphorylase B"/>
    <property type="match status" value="2"/>
</dbReference>
<dbReference type="PROSITE" id="PS00375">
    <property type="entry name" value="UDPGT"/>
    <property type="match status" value="1"/>
</dbReference>
<dbReference type="PANTHER" id="PTHR48048:SF45">
    <property type="entry name" value="GLYCOSYLTRANSFERASE"/>
    <property type="match status" value="1"/>
</dbReference>
<evidence type="ECO:0000256" key="4">
    <source>
        <dbReference type="RuleBase" id="RU362057"/>
    </source>
</evidence>
<dbReference type="AlphaFoldDB" id="A0A8K1ZRE8"/>
<evidence type="ECO:0000256" key="2">
    <source>
        <dbReference type="ARBA" id="ARBA00022679"/>
    </source>
</evidence>
<protein>
    <recommendedName>
        <fullName evidence="4">Glycosyltransferase</fullName>
        <ecNumber evidence="4">2.4.1.-</ecNumber>
    </recommendedName>
</protein>
<dbReference type="InterPro" id="IPR002213">
    <property type="entry name" value="UDP_glucos_trans"/>
</dbReference>
<comment type="similarity">
    <text evidence="1 3">Belongs to the UDP-glycosyltransferase family.</text>
</comment>
<dbReference type="EMBL" id="MT945376">
    <property type="protein sequence ID" value="UHH90535.1"/>
    <property type="molecule type" value="mRNA"/>
</dbReference>
<dbReference type="InterPro" id="IPR035595">
    <property type="entry name" value="UDP_glycos_trans_CS"/>
</dbReference>
<keyword evidence="5" id="KW-0175">Coiled coil</keyword>
<evidence type="ECO:0000313" key="6">
    <source>
        <dbReference type="EMBL" id="UHH90535.1"/>
    </source>
</evidence>
<proteinExistence type="evidence at transcript level"/>
<dbReference type="PANTHER" id="PTHR48048">
    <property type="entry name" value="GLYCOSYLTRANSFERASE"/>
    <property type="match status" value="1"/>
</dbReference>
<dbReference type="GO" id="GO:0035251">
    <property type="term" value="F:UDP-glucosyltransferase activity"/>
    <property type="evidence" value="ECO:0007669"/>
    <property type="project" value="InterPro"/>
</dbReference>
<dbReference type="Pfam" id="PF00201">
    <property type="entry name" value="UDPGT"/>
    <property type="match status" value="1"/>
</dbReference>
<evidence type="ECO:0000256" key="1">
    <source>
        <dbReference type="ARBA" id="ARBA00009995"/>
    </source>
</evidence>
<organism evidence="6">
    <name type="scientific">Nicotiana benthamiana</name>
    <dbReference type="NCBI Taxonomy" id="4100"/>
    <lineage>
        <taxon>Eukaryota</taxon>
        <taxon>Viridiplantae</taxon>
        <taxon>Streptophyta</taxon>
        <taxon>Embryophyta</taxon>
        <taxon>Tracheophyta</taxon>
        <taxon>Spermatophyta</taxon>
        <taxon>Magnoliopsida</taxon>
        <taxon>eudicotyledons</taxon>
        <taxon>Gunneridae</taxon>
        <taxon>Pentapetalae</taxon>
        <taxon>asterids</taxon>
        <taxon>lamiids</taxon>
        <taxon>Solanales</taxon>
        <taxon>Solanaceae</taxon>
        <taxon>Nicotianoideae</taxon>
        <taxon>Nicotianeae</taxon>
        <taxon>Nicotiana</taxon>
    </lineage>
</organism>
<dbReference type="FunFam" id="3.40.50.2000:FF:000056">
    <property type="entry name" value="Glycosyltransferase"/>
    <property type="match status" value="1"/>
</dbReference>
<keyword evidence="3" id="KW-0328">Glycosyltransferase</keyword>
<keyword evidence="2 3" id="KW-0808">Transferase</keyword>
<accession>A0A8K1ZRE8</accession>
<reference evidence="6" key="1">
    <citation type="submission" date="2020-08" db="EMBL/GenBank/DDBJ databases">
        <authorList>
            <person name="Dudley Q.M."/>
            <person name="Patron N.J."/>
        </authorList>
    </citation>
    <scope>NUCLEOTIDE SEQUENCE</scope>
</reference>
<dbReference type="SUPFAM" id="SSF53756">
    <property type="entry name" value="UDP-Glycosyltransferase/glycogen phosphorylase"/>
    <property type="match status" value="1"/>
</dbReference>
<dbReference type="InterPro" id="IPR050481">
    <property type="entry name" value="UDP-glycosyltransf_plant"/>
</dbReference>
<sequence length="482" mass="53873">MGSTELVFIPGPGMGHLVAAVEIGKLLTSRANCLSITFFIIDLPIETATDTCTKTLAVTDDSTTSRLRFLHLSPPQSQSSNRSKPQEVVLVEYFDNSKQLVREAIVDKFMTNKSKSSTRLGGVIVDMFSDKMIEVATELGLPSYVFFTSSAAFLGLLFYAQTLKDDHNRDISDFEDSDTLLPVSTYLNHLPAKVLPSVMLDKDYRLDLPLSTARVIRQAKGIIVNTFLELEPHPIKSLGKEDGVPSLYPVGPIINLNQEPDESINNWLDEQPDSSVLFLCFGSYGSFDEKQLKEIAIALECGGCHFLWSLRQPQVKGEIGAPNDLPRPEQVLPEGFFKRTSGRGKVIGWAPQVAVLSHRSIGGFITHCGWNSVLESLWFGVPMATWPMYAEQQVNAFELVVDLEMATNIKIEYRSESPVLVTAEEIERGIRRLILDSAEEKNGIRKKMEEMKEKSRRAMLEEGSSYYFLENLIKDIKDHSPT</sequence>
<name>A0A8K1ZRE8_NICBE</name>
<evidence type="ECO:0000256" key="5">
    <source>
        <dbReference type="SAM" id="Coils"/>
    </source>
</evidence>
<dbReference type="EC" id="2.4.1.-" evidence="4"/>
<feature type="coiled-coil region" evidence="5">
    <location>
        <begin position="434"/>
        <end position="461"/>
    </location>
</feature>
<evidence type="ECO:0000256" key="3">
    <source>
        <dbReference type="RuleBase" id="RU003718"/>
    </source>
</evidence>
<dbReference type="CDD" id="cd03784">
    <property type="entry name" value="GT1_Gtf-like"/>
    <property type="match status" value="1"/>
</dbReference>